<feature type="domain" description="Endonuclease/exonuclease/phosphatase" evidence="1">
    <location>
        <begin position="122"/>
        <end position="355"/>
    </location>
</feature>
<accession>A0A840NUY4</accession>
<dbReference type="InterPro" id="IPR043519">
    <property type="entry name" value="NT_sf"/>
</dbReference>
<dbReference type="SUPFAM" id="SSF81631">
    <property type="entry name" value="PAP/OAS1 substrate-binding domain"/>
    <property type="match status" value="1"/>
</dbReference>
<protein>
    <submittedName>
        <fullName evidence="4">Endonuclease/exonuclease/phosphatase family metal-dependent hydrolase/2'-5' RNA ligase/uncharacterized protein (UPF0248 family)</fullName>
    </submittedName>
</protein>
<keyword evidence="4" id="KW-0378">Hydrolase</keyword>
<dbReference type="CDD" id="cd09080">
    <property type="entry name" value="TDP2"/>
    <property type="match status" value="1"/>
</dbReference>
<dbReference type="SUPFAM" id="SSF55144">
    <property type="entry name" value="LigT-like"/>
    <property type="match status" value="1"/>
</dbReference>
<dbReference type="GO" id="GO:0016874">
    <property type="term" value="F:ligase activity"/>
    <property type="evidence" value="ECO:0007669"/>
    <property type="project" value="UniProtKB-KW"/>
</dbReference>
<sequence length="951" mass="100983">MRTSEEIYHRVRWDPRFDPSRFVLGIGQRDAAAKRVPLPAFTPGGDIPWHRVLFVEADGELVWDRATGVDRLDTCQAGRARDALRLRPPFFAARTPHSYSPDAGWRPAGPASSAPPAALRVLTWNTLWDRYLSDRIDTARRRPLLLAALEAADADVIALQEVEPALLAMLLREPWVRAGYTLGTDPAGRDVEDTGLLLLARGPVREAGVLALGPYKALTAITVDTASGPVVVAATHLTSDHSDQGPARRRAELARIGEALAGVDGEVVLLGDFNDGDDGPEGPAAVLGLRDAWTEVHGPDATPTFDPRVNPLAALSSLSGRASRLDRVLLRGPRAVSAVLLGDSPEPDGLYVSDHYGVRVDLAAAGAGAGAEGEGEVLNVPPTARTAVAWIPPRELWPAIQEIRREHDPRLRRWPPHVNLLFGFVPECDFERAAPLLAAAAAETEPFTARLEGVRAFEHRDDATVWLDPAADGPEPWARLRHALQRRFPRCRGRAEGFTPHLTLGRTRDAARLAPGCAARLGGMRAEVGEIVLLSRRGGEPMEPRAVIALGTGEVRWLPGPPDDPGQEAGDREAGDDAAARAVTGSIARALPEGVVHLAGSRRMGCAAPAADLDLVAALPGDADMADVRTRVRAALPGATRVREVTGARVPGLRLRTGELDVDLTVVPTGGLAPAEAVARRAELGEEAGVALSAVSDAEAVRAAAGGRHSAFARLARLVKAWARARGLDAAPFGGLPGLAWAVLAARTVREAGDVPEDELPRRFFSTWAAWDWREPVALAGPAGRGTAPVTILTPSAPVRNCAEQVGAGGRDLLTQELYQAWELLEAAAETGAALPRAELLAPPPLHRRHAAWAVLTVRPAGPDATVDGALGRVRGRMRALLAALDEAGVPDAHAWPRPFESGPGSVRYAIGLGRTPPGADRLAEITGRWARGLPGVTVTRAECGDVPTLR</sequence>
<evidence type="ECO:0000259" key="1">
    <source>
        <dbReference type="Pfam" id="PF03372"/>
    </source>
</evidence>
<dbReference type="InterPro" id="IPR009097">
    <property type="entry name" value="Cyclic_Pdiesterase"/>
</dbReference>
<evidence type="ECO:0000313" key="4">
    <source>
        <dbReference type="EMBL" id="MBB5131358.1"/>
    </source>
</evidence>
<dbReference type="GO" id="GO:0004527">
    <property type="term" value="F:exonuclease activity"/>
    <property type="evidence" value="ECO:0007669"/>
    <property type="project" value="UniProtKB-KW"/>
</dbReference>
<dbReference type="Pfam" id="PF03372">
    <property type="entry name" value="Exo_endo_phos"/>
    <property type="match status" value="1"/>
</dbReference>
<feature type="domain" description="MJ1316 RNA cyclic group end recognition" evidence="2">
    <location>
        <begin position="1"/>
        <end position="65"/>
    </location>
</feature>
<gene>
    <name evidence="4" type="ORF">HNP84_001064</name>
</gene>
<dbReference type="AlphaFoldDB" id="A0A840NUY4"/>
<reference evidence="4 5" key="1">
    <citation type="submission" date="2020-08" db="EMBL/GenBank/DDBJ databases">
        <title>Genomic Encyclopedia of Type Strains, Phase IV (KMG-IV): sequencing the most valuable type-strain genomes for metagenomic binning, comparative biology and taxonomic classification.</title>
        <authorList>
            <person name="Goeker M."/>
        </authorList>
    </citation>
    <scope>NUCLEOTIDE SEQUENCE [LARGE SCALE GENOMIC DNA]</scope>
    <source>
        <strain evidence="4 5">DSM 45615</strain>
    </source>
</reference>
<dbReference type="Pfam" id="PF04928">
    <property type="entry name" value="PAP_central"/>
    <property type="match status" value="1"/>
</dbReference>
<keyword evidence="4" id="KW-0436">Ligase</keyword>
<dbReference type="Gene3D" id="1.10.1410.10">
    <property type="match status" value="1"/>
</dbReference>
<dbReference type="EMBL" id="JACHGN010000002">
    <property type="protein sequence ID" value="MBB5131358.1"/>
    <property type="molecule type" value="Genomic_DNA"/>
</dbReference>
<dbReference type="Gene3D" id="3.60.10.10">
    <property type="entry name" value="Endonuclease/exonuclease/phosphatase"/>
    <property type="match status" value="1"/>
</dbReference>
<dbReference type="Pfam" id="PF13563">
    <property type="entry name" value="2_5_RNA_ligase2"/>
    <property type="match status" value="1"/>
</dbReference>
<name>A0A840NUY4_9ACTN</name>
<keyword evidence="4" id="KW-0255">Endonuclease</keyword>
<dbReference type="PANTHER" id="PTHR37474">
    <property type="entry name" value="RNA LIGASE/CYCLIC NUCLEOTIDE PHOSPHODIESTERASE"/>
    <property type="match status" value="1"/>
</dbReference>
<dbReference type="Gene3D" id="3.30.460.10">
    <property type="entry name" value="Beta Polymerase, domain 2"/>
    <property type="match status" value="1"/>
</dbReference>
<dbReference type="PANTHER" id="PTHR37474:SF1">
    <property type="entry name" value="2'-5' RNA LIGASE FAMILY PROTEIN"/>
    <property type="match status" value="1"/>
</dbReference>
<evidence type="ECO:0000259" key="2">
    <source>
        <dbReference type="Pfam" id="PF04457"/>
    </source>
</evidence>
<keyword evidence="4" id="KW-0269">Exonuclease</keyword>
<dbReference type="InterPro" id="IPR005135">
    <property type="entry name" value="Endo/exonuclease/phosphatase"/>
</dbReference>
<dbReference type="RefSeq" id="WP_185048197.1">
    <property type="nucleotide sequence ID" value="NZ_BAABIX010000023.1"/>
</dbReference>
<dbReference type="Proteomes" id="UP000578449">
    <property type="component" value="Unassembled WGS sequence"/>
</dbReference>
<dbReference type="SUPFAM" id="SSF56219">
    <property type="entry name" value="DNase I-like"/>
    <property type="match status" value="1"/>
</dbReference>
<dbReference type="GO" id="GO:0004519">
    <property type="term" value="F:endonuclease activity"/>
    <property type="evidence" value="ECO:0007669"/>
    <property type="project" value="UniProtKB-KW"/>
</dbReference>
<keyword evidence="5" id="KW-1185">Reference proteome</keyword>
<evidence type="ECO:0000259" key="3">
    <source>
        <dbReference type="Pfam" id="PF04928"/>
    </source>
</evidence>
<evidence type="ECO:0000313" key="5">
    <source>
        <dbReference type="Proteomes" id="UP000578449"/>
    </source>
</evidence>
<dbReference type="InterPro" id="IPR040459">
    <property type="entry name" value="MJ1316"/>
</dbReference>
<proteinExistence type="predicted"/>
<dbReference type="SUPFAM" id="SSF81301">
    <property type="entry name" value="Nucleotidyltransferase"/>
    <property type="match status" value="1"/>
</dbReference>
<organism evidence="4 5">
    <name type="scientific">Thermocatellispora tengchongensis</name>
    <dbReference type="NCBI Taxonomy" id="1073253"/>
    <lineage>
        <taxon>Bacteria</taxon>
        <taxon>Bacillati</taxon>
        <taxon>Actinomycetota</taxon>
        <taxon>Actinomycetes</taxon>
        <taxon>Streptosporangiales</taxon>
        <taxon>Streptosporangiaceae</taxon>
        <taxon>Thermocatellispora</taxon>
    </lineage>
</organism>
<dbReference type="GO" id="GO:1990817">
    <property type="term" value="F:poly(A) RNA polymerase activity"/>
    <property type="evidence" value="ECO:0007669"/>
    <property type="project" value="InterPro"/>
</dbReference>
<dbReference type="InterPro" id="IPR036691">
    <property type="entry name" value="Endo/exonu/phosph_ase_sf"/>
</dbReference>
<dbReference type="Pfam" id="PF04457">
    <property type="entry name" value="MJ1316"/>
    <property type="match status" value="1"/>
</dbReference>
<comment type="caution">
    <text evidence="4">The sequence shown here is derived from an EMBL/GenBank/DDBJ whole genome shotgun (WGS) entry which is preliminary data.</text>
</comment>
<keyword evidence="4" id="KW-0540">Nuclease</keyword>
<dbReference type="InterPro" id="IPR007012">
    <property type="entry name" value="PolA_pol_cen_dom"/>
</dbReference>
<feature type="domain" description="Poly(A) polymerase central" evidence="3">
    <location>
        <begin position="712"/>
        <end position="781"/>
    </location>
</feature>
<dbReference type="Gene3D" id="3.90.1140.10">
    <property type="entry name" value="Cyclic phosphodiesterase"/>
    <property type="match status" value="1"/>
</dbReference>